<name>A0A0U9HXM9_9BACT</name>
<accession>A0A0U9HXM9</accession>
<keyword evidence="2" id="KW-1185">Reference proteome</keyword>
<proteinExistence type="predicted"/>
<evidence type="ECO:0000313" key="1">
    <source>
        <dbReference type="EMBL" id="GAQ95439.1"/>
    </source>
</evidence>
<dbReference type="OrthoDB" id="9108953at2"/>
<evidence type="ECO:0000313" key="2">
    <source>
        <dbReference type="Proteomes" id="UP000054976"/>
    </source>
</evidence>
<sequence length="212" mass="24741">MAKAPYEFNSRDELIEYLRSEKTRIRANDFFSKRIPNIESVVREGVSGNTFRAFRKLPKKPSVVFREWGTKWITGAMERLQTINTEDEYEIFVLESTDNLRLEWLKIMSSELGFGIASKLCNLVLKKLPCLLNLDEDFKQRLIRLLHVPLDHYSIVGLRRLITNPKIPSNATMNFIKKPEEYLLLQRYIADVAKEAGVPAIYYDILAWDMAH</sequence>
<reference evidence="2" key="1">
    <citation type="submission" date="2016-01" db="EMBL/GenBank/DDBJ databases">
        <title>Draft genome sequence of Thermodesulfovibrio aggregans strain TGE-P1.</title>
        <authorList>
            <person name="Sekiguchi Y."/>
            <person name="Ohashi A."/>
            <person name="Matsuura N."/>
            <person name="Tourlousse M.D."/>
        </authorList>
    </citation>
    <scope>NUCLEOTIDE SEQUENCE [LARGE SCALE GENOMIC DNA]</scope>
    <source>
        <strain evidence="2">TGE-P1</strain>
    </source>
</reference>
<dbReference type="AlphaFoldDB" id="A0A0U9HXM9"/>
<dbReference type="RefSeq" id="WP_059176873.1">
    <property type="nucleotide sequence ID" value="NZ_BCNO01000002.1"/>
</dbReference>
<protein>
    <submittedName>
        <fullName evidence="1">Uncharacterized protein</fullName>
    </submittedName>
</protein>
<organism evidence="1 2">
    <name type="scientific">Thermodesulfovibrio aggregans</name>
    <dbReference type="NCBI Taxonomy" id="86166"/>
    <lineage>
        <taxon>Bacteria</taxon>
        <taxon>Pseudomonadati</taxon>
        <taxon>Nitrospirota</taxon>
        <taxon>Thermodesulfovibrionia</taxon>
        <taxon>Thermodesulfovibrionales</taxon>
        <taxon>Thermodesulfovibrionaceae</taxon>
        <taxon>Thermodesulfovibrio</taxon>
    </lineage>
</organism>
<dbReference type="Proteomes" id="UP000054976">
    <property type="component" value="Unassembled WGS sequence"/>
</dbReference>
<comment type="caution">
    <text evidence="1">The sequence shown here is derived from an EMBL/GenBank/DDBJ whole genome shotgun (WGS) entry which is preliminary data.</text>
</comment>
<dbReference type="EMBL" id="BCNO01000002">
    <property type="protein sequence ID" value="GAQ95439.1"/>
    <property type="molecule type" value="Genomic_DNA"/>
</dbReference>
<gene>
    <name evidence="1" type="ORF">TAGGR_2332</name>
</gene>